<dbReference type="InterPro" id="IPR036271">
    <property type="entry name" value="Tet_transcr_reg_TetR-rel_C_sf"/>
</dbReference>
<proteinExistence type="predicted"/>
<dbReference type="Pfam" id="PF00440">
    <property type="entry name" value="TetR_N"/>
    <property type="match status" value="1"/>
</dbReference>
<keyword evidence="8" id="KW-1185">Reference proteome</keyword>
<dbReference type="RefSeq" id="WP_221856073.1">
    <property type="nucleotide sequence ID" value="NZ_BAAAYV010000011.1"/>
</dbReference>
<dbReference type="Pfam" id="PF02909">
    <property type="entry name" value="TetR_C_1"/>
    <property type="match status" value="1"/>
</dbReference>
<evidence type="ECO:0000313" key="8">
    <source>
        <dbReference type="Proteomes" id="UP001410795"/>
    </source>
</evidence>
<dbReference type="SUPFAM" id="SSF48498">
    <property type="entry name" value="Tetracyclin repressor-like, C-terminal domain"/>
    <property type="match status" value="1"/>
</dbReference>
<dbReference type="Proteomes" id="UP001410795">
    <property type="component" value="Unassembled WGS sequence"/>
</dbReference>
<comment type="caution">
    <text evidence="7">The sequence shown here is derived from an EMBL/GenBank/DDBJ whole genome shotgun (WGS) entry which is preliminary data.</text>
</comment>
<evidence type="ECO:0000256" key="2">
    <source>
        <dbReference type="ARBA" id="ARBA00023015"/>
    </source>
</evidence>
<keyword evidence="2" id="KW-0805">Transcription regulation</keyword>
<dbReference type="Gene3D" id="1.10.357.10">
    <property type="entry name" value="Tetracycline Repressor, domain 2"/>
    <property type="match status" value="1"/>
</dbReference>
<organism evidence="7 8">
    <name type="scientific">Microbacterium marinilacus</name>
    <dbReference type="NCBI Taxonomy" id="415209"/>
    <lineage>
        <taxon>Bacteria</taxon>
        <taxon>Bacillati</taxon>
        <taxon>Actinomycetota</taxon>
        <taxon>Actinomycetes</taxon>
        <taxon>Micrococcales</taxon>
        <taxon>Microbacteriaceae</taxon>
        <taxon>Microbacterium</taxon>
    </lineage>
</organism>
<dbReference type="EMBL" id="BAAAYV010000011">
    <property type="protein sequence ID" value="GAA3660972.1"/>
    <property type="molecule type" value="Genomic_DNA"/>
</dbReference>
<dbReference type="SUPFAM" id="SSF46689">
    <property type="entry name" value="Homeodomain-like"/>
    <property type="match status" value="1"/>
</dbReference>
<dbReference type="PANTHER" id="PTHR30055:SF239">
    <property type="entry name" value="TRANSCRIPTIONAL REGULATORY PROTEIN"/>
    <property type="match status" value="1"/>
</dbReference>
<dbReference type="InterPro" id="IPR001647">
    <property type="entry name" value="HTH_TetR"/>
</dbReference>
<keyword evidence="1" id="KW-0678">Repressor</keyword>
<feature type="domain" description="HTH tetR-type" evidence="6">
    <location>
        <begin position="5"/>
        <end position="65"/>
    </location>
</feature>
<feature type="DNA-binding region" description="H-T-H motif" evidence="5">
    <location>
        <begin position="28"/>
        <end position="47"/>
    </location>
</feature>
<sequence length="214" mass="23407">MTGLSLSRDGIIEAALDITRTDGLRAVTMRAIASRFDVTPMALYRHVTDREELVRLVADHIGSLVRPGAPPEEPWEQHARAWAVAQRNTLRQHPGLAAWLMDNGPAGAEAYRLLELLASALVAGGFDDARVARGAAQIMSWTFSRVAIEDNADARRRTQRRNRAQAFVTGLSDIDPAQYPTAARIGPEFFTLSMQEIFDLGLDSIIAGLRAGTT</sequence>
<name>A0ABP7BHS5_9MICO</name>
<dbReference type="PROSITE" id="PS50977">
    <property type="entry name" value="HTH_TETR_2"/>
    <property type="match status" value="1"/>
</dbReference>
<evidence type="ECO:0000313" key="7">
    <source>
        <dbReference type="EMBL" id="GAA3660972.1"/>
    </source>
</evidence>
<keyword evidence="3 5" id="KW-0238">DNA-binding</keyword>
<protein>
    <recommendedName>
        <fullName evidence="6">HTH tetR-type domain-containing protein</fullName>
    </recommendedName>
</protein>
<evidence type="ECO:0000256" key="4">
    <source>
        <dbReference type="ARBA" id="ARBA00023163"/>
    </source>
</evidence>
<gene>
    <name evidence="7" type="ORF">GCM10022202_22640</name>
</gene>
<accession>A0ABP7BHS5</accession>
<dbReference type="InterPro" id="IPR004111">
    <property type="entry name" value="Repressor_TetR_C"/>
</dbReference>
<evidence type="ECO:0000259" key="6">
    <source>
        <dbReference type="PROSITE" id="PS50977"/>
    </source>
</evidence>
<dbReference type="PANTHER" id="PTHR30055">
    <property type="entry name" value="HTH-TYPE TRANSCRIPTIONAL REGULATOR RUTR"/>
    <property type="match status" value="1"/>
</dbReference>
<keyword evidence="4" id="KW-0804">Transcription</keyword>
<dbReference type="InterPro" id="IPR003012">
    <property type="entry name" value="Tet_transcr_reg_TetR"/>
</dbReference>
<dbReference type="PRINTS" id="PR00400">
    <property type="entry name" value="TETREPRESSOR"/>
</dbReference>
<evidence type="ECO:0000256" key="1">
    <source>
        <dbReference type="ARBA" id="ARBA00022491"/>
    </source>
</evidence>
<evidence type="ECO:0000256" key="3">
    <source>
        <dbReference type="ARBA" id="ARBA00023125"/>
    </source>
</evidence>
<dbReference type="InterPro" id="IPR009057">
    <property type="entry name" value="Homeodomain-like_sf"/>
</dbReference>
<dbReference type="InterPro" id="IPR050109">
    <property type="entry name" value="HTH-type_TetR-like_transc_reg"/>
</dbReference>
<reference evidence="8" key="1">
    <citation type="journal article" date="2019" name="Int. J. Syst. Evol. Microbiol.">
        <title>The Global Catalogue of Microorganisms (GCM) 10K type strain sequencing project: providing services to taxonomists for standard genome sequencing and annotation.</title>
        <authorList>
            <consortium name="The Broad Institute Genomics Platform"/>
            <consortium name="The Broad Institute Genome Sequencing Center for Infectious Disease"/>
            <person name="Wu L."/>
            <person name="Ma J."/>
        </authorList>
    </citation>
    <scope>NUCLEOTIDE SEQUENCE [LARGE SCALE GENOMIC DNA]</scope>
    <source>
        <strain evidence="8">JCM 16546</strain>
    </source>
</reference>
<evidence type="ECO:0000256" key="5">
    <source>
        <dbReference type="PROSITE-ProRule" id="PRU00335"/>
    </source>
</evidence>